<gene>
    <name evidence="2" type="ORF">EDE15_4573</name>
</gene>
<dbReference type="RefSeq" id="WP_260473021.1">
    <property type="nucleotide sequence ID" value="NZ_RSDW01000001.1"/>
</dbReference>
<dbReference type="InterPro" id="IPR011260">
    <property type="entry name" value="RNAP_asu_C"/>
</dbReference>
<protein>
    <submittedName>
        <fullName evidence="2">RNA polymerase alpha subunit</fullName>
    </submittedName>
</protein>
<keyword evidence="3" id="KW-1185">Reference proteome</keyword>
<dbReference type="EMBL" id="RSDW01000001">
    <property type="protein sequence ID" value="RSL18963.1"/>
    <property type="molecule type" value="Genomic_DNA"/>
</dbReference>
<evidence type="ECO:0000259" key="1">
    <source>
        <dbReference type="Pfam" id="PF03118"/>
    </source>
</evidence>
<organism evidence="2 3">
    <name type="scientific">Edaphobacter aggregans</name>
    <dbReference type="NCBI Taxonomy" id="570835"/>
    <lineage>
        <taxon>Bacteria</taxon>
        <taxon>Pseudomonadati</taxon>
        <taxon>Acidobacteriota</taxon>
        <taxon>Terriglobia</taxon>
        <taxon>Terriglobales</taxon>
        <taxon>Acidobacteriaceae</taxon>
        <taxon>Edaphobacter</taxon>
    </lineage>
</organism>
<dbReference type="GO" id="GO:0003677">
    <property type="term" value="F:DNA binding"/>
    <property type="evidence" value="ECO:0007669"/>
    <property type="project" value="InterPro"/>
</dbReference>
<dbReference type="Gene3D" id="1.10.10.10">
    <property type="entry name" value="Winged helix-like DNA-binding domain superfamily/Winged helix DNA-binding domain"/>
    <property type="match status" value="1"/>
</dbReference>
<name>A0A3R9R6A4_9BACT</name>
<evidence type="ECO:0000313" key="3">
    <source>
        <dbReference type="Proteomes" id="UP000269669"/>
    </source>
</evidence>
<comment type="caution">
    <text evidence="2">The sequence shown here is derived from an EMBL/GenBank/DDBJ whole genome shotgun (WGS) entry which is preliminary data.</text>
</comment>
<evidence type="ECO:0000313" key="2">
    <source>
        <dbReference type="EMBL" id="RSL18963.1"/>
    </source>
</evidence>
<reference evidence="2 3" key="1">
    <citation type="submission" date="2018-12" db="EMBL/GenBank/DDBJ databases">
        <title>Sequencing of bacterial isolates from soil warming experiment in Harvard Forest, Massachusetts, USA.</title>
        <authorList>
            <person name="Deangelis K."/>
        </authorList>
    </citation>
    <scope>NUCLEOTIDE SEQUENCE [LARGE SCALE GENOMIC DNA]</scope>
    <source>
        <strain evidence="2 3">EB153</strain>
    </source>
</reference>
<sequence length="1600" mass="177963">MISRYVLWNTVTPSTPPEPVSVALKQAFQLPIDNLESIVPTSLATATRIAIREFLVTTDAGRELAVYKGTQPLWLAPCGQTSISDMDLSVRSFNCLVGASVATLDDLLAWTPNKLLSLEHFGRKCLNEITGLLSDLGYIAADEDSPFFKGHRTGNPSDDGCPFACLLAIREVLPEGPLRTKLEMCDWTTIGDIALHPISDASIFADLTQEEQNTLQNIFQNLSLTLPVRESEWVTTHVSELRRVFSSELSALGQALNVDDKQPTSDSIVFVGSASSLTEELDRLIPPKYKPQKRSIIAALFGLDGADPLTLEEVAKRQDPPMTRERVRQIGSPFLNRITSEGRNLIWLHKALETLTEEIPCTQVHAEILLIERGILTSRLSLTSILKLLNRAGVEHQLILEFGLLLSKQTLSVMKAAVSSARKSSSHWGVADWEEVRAPLGQYGHIIRPILPWVTWLGDSERYFVFPDGENSLANRLARMLHVAPRLPLSIAYEAIFRDNRVDCSRLPREHFASFCGLWPWCKLDGDEIVSIGTLPPVEASGDDLLVILIREFGRPATRQEILQRARIEGIGDVTVNQALSYSNVLMGASGRYWVVGDPPFVEESRDSQAKTSEPSPLVEITSGDLAAEIISQDGSTGHSPSGISKLDPASEQFVERLTLEVQRRVVKRQLATPWSVAELALEDAERSVLFEWGSLAQWDYRRDNVRFNDIANERIRRRAALGLAFMVFAAEAVRKLGGSGVVWPAINKALGPQQRQLFLAQESSPKTMLREGVEEACRVFGIRHDFGEAGHQVWVRTIGVQYAIPLSQLPSLPQMLTESFEFNPISVQSLLSPSDKMYSPSFTEAWNTMRRLRHGDLSAGTAEQRLKKNCWTMHFPIAELLDWCLASAPARATTNQGLTRESEGLAYSYFDQPSLRWVGDNPFLEYALHQRPPAWVELGPLMFISTEPVKKEQVLIGEDGWRFAYAPLSISLSHHPSTYFSFDLRYRGSSQLAEPIVQSLVPPTGLAFFDASGAFIGDSETAVPLDESVTLLHAADVQFEGVSNPLPFRSIFAGSYRLTRFRAGVLAGITVFNHSGELLWTHAEEDSEATEVVQSADLDGARWGHPARLRLPTTDFEPHRVRLMNGETVVLPPPGETTVVELTPSLSRAKYARLQGYAGVHARSVKIQFRHLSQQYGAALEANGAWQALQENSSVETSRLRTNRLLAQSKDWDFDPEEARWMEGSRVIARPRTYGTILTECEGLGAGLCLAGKTYNEYQSGLRAASAVIDVGELRNVTRHDDKSWSALLPFEDPLSAEHCLWAWTSNSRLPQPIPVTGLVKNGSELKWRLSVTAEVFGWALSFRGARVGSMCVEAGLFRFAEHLSRGDWSSDWKSTSAWIRWWHCPVFHPSWNAEIKKLCMLAPVDTCAAWLLPACPNSSMVNDEGREEAWASACRELLWSWRPTSYEARDLMEGLDIWSGDIARDSTGVKLEPIGRLARCNPILLSRAASLAAPELYNYPRNQLVILIRLLLDAINPNAVRTGFDLRTLCERYAQGENRLDGEFILRSLVVDARAILAGQDRKSHNLLIAFHNAGLREIVAIALLLDTITTWQVGGSD</sequence>
<dbReference type="InterPro" id="IPR036388">
    <property type="entry name" value="WH-like_DNA-bd_sf"/>
</dbReference>
<dbReference type="Pfam" id="PF03118">
    <property type="entry name" value="RNA_pol_A_CTD"/>
    <property type="match status" value="1"/>
</dbReference>
<dbReference type="Gene3D" id="1.10.150.20">
    <property type="entry name" value="5' to 3' exonuclease, C-terminal subdomain"/>
    <property type="match status" value="1"/>
</dbReference>
<accession>A0A3R9R6A4</accession>
<dbReference type="GO" id="GO:0003899">
    <property type="term" value="F:DNA-directed RNA polymerase activity"/>
    <property type="evidence" value="ECO:0007669"/>
    <property type="project" value="InterPro"/>
</dbReference>
<dbReference type="Proteomes" id="UP000269669">
    <property type="component" value="Unassembled WGS sequence"/>
</dbReference>
<proteinExistence type="predicted"/>
<feature type="domain" description="RNA polymerase alpha subunit C-terminal" evidence="1">
    <location>
        <begin position="80"/>
        <end position="134"/>
    </location>
</feature>
<dbReference type="SUPFAM" id="SSF47789">
    <property type="entry name" value="C-terminal domain of RNA polymerase alpha subunit"/>
    <property type="match status" value="1"/>
</dbReference>
<dbReference type="GO" id="GO:0006351">
    <property type="term" value="P:DNA-templated transcription"/>
    <property type="evidence" value="ECO:0007669"/>
    <property type="project" value="InterPro"/>
</dbReference>